<name>A0A8J2ZM88_9RHOB</name>
<dbReference type="RefSeq" id="WP_188791396.1">
    <property type="nucleotide sequence ID" value="NZ_BMJV01000007.1"/>
</dbReference>
<gene>
    <name evidence="3" type="ORF">GCM10011415_33540</name>
</gene>
<protein>
    <recommendedName>
        <fullName evidence="2">Thioesterase domain-containing protein</fullName>
    </recommendedName>
</protein>
<feature type="domain" description="Thioesterase" evidence="2">
    <location>
        <begin position="43"/>
        <end position="120"/>
    </location>
</feature>
<dbReference type="SUPFAM" id="SSF54637">
    <property type="entry name" value="Thioesterase/thiol ester dehydrase-isomerase"/>
    <property type="match status" value="1"/>
</dbReference>
<dbReference type="CDD" id="cd03443">
    <property type="entry name" value="PaaI_thioesterase"/>
    <property type="match status" value="1"/>
</dbReference>
<comment type="caution">
    <text evidence="3">The sequence shown here is derived from an EMBL/GenBank/DDBJ whole genome shotgun (WGS) entry which is preliminary data.</text>
</comment>
<dbReference type="Gene3D" id="3.10.129.10">
    <property type="entry name" value="Hotdog Thioesterase"/>
    <property type="match status" value="1"/>
</dbReference>
<organism evidence="3 4">
    <name type="scientific">Salipiger pallidus</name>
    <dbReference type="NCBI Taxonomy" id="1775170"/>
    <lineage>
        <taxon>Bacteria</taxon>
        <taxon>Pseudomonadati</taxon>
        <taxon>Pseudomonadota</taxon>
        <taxon>Alphaproteobacteria</taxon>
        <taxon>Rhodobacterales</taxon>
        <taxon>Roseobacteraceae</taxon>
        <taxon>Salipiger</taxon>
    </lineage>
</organism>
<keyword evidence="4" id="KW-1185">Reference proteome</keyword>
<dbReference type="GO" id="GO:0016289">
    <property type="term" value="F:acyl-CoA hydrolase activity"/>
    <property type="evidence" value="ECO:0007669"/>
    <property type="project" value="UniProtKB-ARBA"/>
</dbReference>
<dbReference type="Proteomes" id="UP000617145">
    <property type="component" value="Unassembled WGS sequence"/>
</dbReference>
<evidence type="ECO:0000313" key="3">
    <source>
        <dbReference type="EMBL" id="GGG81316.1"/>
    </source>
</evidence>
<evidence type="ECO:0000313" key="4">
    <source>
        <dbReference type="Proteomes" id="UP000617145"/>
    </source>
</evidence>
<sequence length="131" mass="13937">MTEFNEPTSAFGLHLGYDLTAWDEGFARYEMPVAAFIGNRQGLPHGGAIASLLDAAMGLCGCWPGEDGGRIHALTLSLNVQYIGQAKGARLIAEARKTGGGRSTFFAEGAVHDETGMLVAKGTGVFRYRRS</sequence>
<reference evidence="3" key="1">
    <citation type="journal article" date="2014" name="Int. J. Syst. Evol. Microbiol.">
        <title>Complete genome sequence of Corynebacterium casei LMG S-19264T (=DSM 44701T), isolated from a smear-ripened cheese.</title>
        <authorList>
            <consortium name="US DOE Joint Genome Institute (JGI-PGF)"/>
            <person name="Walter F."/>
            <person name="Albersmeier A."/>
            <person name="Kalinowski J."/>
            <person name="Ruckert C."/>
        </authorList>
    </citation>
    <scope>NUCLEOTIDE SEQUENCE</scope>
    <source>
        <strain evidence="3">CGMCC 1.15762</strain>
    </source>
</reference>
<dbReference type="Pfam" id="PF03061">
    <property type="entry name" value="4HBT"/>
    <property type="match status" value="1"/>
</dbReference>
<accession>A0A8J2ZM88</accession>
<dbReference type="NCBIfam" id="TIGR00369">
    <property type="entry name" value="unchar_dom_1"/>
    <property type="match status" value="1"/>
</dbReference>
<evidence type="ECO:0000256" key="1">
    <source>
        <dbReference type="ARBA" id="ARBA00022801"/>
    </source>
</evidence>
<reference evidence="3" key="2">
    <citation type="submission" date="2020-09" db="EMBL/GenBank/DDBJ databases">
        <authorList>
            <person name="Sun Q."/>
            <person name="Zhou Y."/>
        </authorList>
    </citation>
    <scope>NUCLEOTIDE SEQUENCE</scope>
    <source>
        <strain evidence="3">CGMCC 1.15762</strain>
    </source>
</reference>
<dbReference type="InterPro" id="IPR003736">
    <property type="entry name" value="PAAI_dom"/>
</dbReference>
<evidence type="ECO:0000259" key="2">
    <source>
        <dbReference type="Pfam" id="PF03061"/>
    </source>
</evidence>
<dbReference type="EMBL" id="BMJV01000007">
    <property type="protein sequence ID" value="GGG81316.1"/>
    <property type="molecule type" value="Genomic_DNA"/>
</dbReference>
<keyword evidence="1" id="KW-0378">Hydrolase</keyword>
<dbReference type="InterPro" id="IPR029069">
    <property type="entry name" value="HotDog_dom_sf"/>
</dbReference>
<dbReference type="InterPro" id="IPR006683">
    <property type="entry name" value="Thioestr_dom"/>
</dbReference>
<dbReference type="AlphaFoldDB" id="A0A8J2ZM88"/>
<proteinExistence type="predicted"/>